<name>A0A8S0ZWY2_ARCPL</name>
<proteinExistence type="predicted"/>
<comment type="caution">
    <text evidence="1">The sequence shown here is derived from an EMBL/GenBank/DDBJ whole genome shotgun (WGS) entry which is preliminary data.</text>
</comment>
<dbReference type="EMBL" id="CADEBC010000495">
    <property type="protein sequence ID" value="CAB3237774.1"/>
    <property type="molecule type" value="Genomic_DNA"/>
</dbReference>
<gene>
    <name evidence="1" type="ORF">APLA_LOCUS7122</name>
</gene>
<dbReference type="Proteomes" id="UP000494106">
    <property type="component" value="Unassembled WGS sequence"/>
</dbReference>
<evidence type="ECO:0000313" key="2">
    <source>
        <dbReference type="Proteomes" id="UP000494106"/>
    </source>
</evidence>
<keyword evidence="2" id="KW-1185">Reference proteome</keyword>
<evidence type="ECO:0000313" key="1">
    <source>
        <dbReference type="EMBL" id="CAB3237774.1"/>
    </source>
</evidence>
<organism evidence="1 2">
    <name type="scientific">Arctia plantaginis</name>
    <name type="common">Wood tiger moth</name>
    <name type="synonym">Phalaena plantaginis</name>
    <dbReference type="NCBI Taxonomy" id="874455"/>
    <lineage>
        <taxon>Eukaryota</taxon>
        <taxon>Metazoa</taxon>
        <taxon>Ecdysozoa</taxon>
        <taxon>Arthropoda</taxon>
        <taxon>Hexapoda</taxon>
        <taxon>Insecta</taxon>
        <taxon>Pterygota</taxon>
        <taxon>Neoptera</taxon>
        <taxon>Endopterygota</taxon>
        <taxon>Lepidoptera</taxon>
        <taxon>Glossata</taxon>
        <taxon>Ditrysia</taxon>
        <taxon>Noctuoidea</taxon>
        <taxon>Erebidae</taxon>
        <taxon>Arctiinae</taxon>
        <taxon>Arctia</taxon>
    </lineage>
</organism>
<reference evidence="1 2" key="1">
    <citation type="submission" date="2020-04" db="EMBL/GenBank/DDBJ databases">
        <authorList>
            <person name="Wallbank WR R."/>
            <person name="Pardo Diaz C."/>
            <person name="Kozak K."/>
            <person name="Martin S."/>
            <person name="Jiggins C."/>
            <person name="Moest M."/>
            <person name="Warren A I."/>
            <person name="Byers J.R.P. K."/>
            <person name="Montejo-Kovacevich G."/>
            <person name="Yen C E."/>
        </authorList>
    </citation>
    <scope>NUCLEOTIDE SEQUENCE [LARGE SCALE GENOMIC DNA]</scope>
</reference>
<sequence>MPLRKIKITKFQFSFSILRDGLHDPVSAWLEIARERGARATTTSRALQARGVHQRGGRYYVTVHTTLVNNTTL</sequence>
<dbReference type="OrthoDB" id="7470348at2759"/>
<accession>A0A8S0ZWY2</accession>
<dbReference type="AlphaFoldDB" id="A0A8S0ZWY2"/>
<protein>
    <submittedName>
        <fullName evidence="1">Uncharacterized protein</fullName>
    </submittedName>
</protein>